<dbReference type="Gramene" id="ERN03402">
    <property type="protein sequence ID" value="ERN03402"/>
    <property type="gene ID" value="AMTR_s00003p00258540"/>
</dbReference>
<keyword evidence="2" id="KW-1185">Reference proteome</keyword>
<dbReference type="AlphaFoldDB" id="W1P0N7"/>
<gene>
    <name evidence="1" type="ORF">AMTR_s00003p00258540</name>
</gene>
<dbReference type="STRING" id="13333.W1P0N7"/>
<dbReference type="HOGENOM" id="CLU_3109114_0_0_1"/>
<protein>
    <submittedName>
        <fullName evidence="1">Uncharacterized protein</fullName>
    </submittedName>
</protein>
<accession>W1P0N7</accession>
<proteinExistence type="predicted"/>
<reference evidence="2" key="1">
    <citation type="journal article" date="2013" name="Science">
        <title>The Amborella genome and the evolution of flowering plants.</title>
        <authorList>
            <consortium name="Amborella Genome Project"/>
        </authorList>
    </citation>
    <scope>NUCLEOTIDE SEQUENCE [LARGE SCALE GENOMIC DNA]</scope>
</reference>
<name>W1P0N7_AMBTC</name>
<dbReference type="Proteomes" id="UP000017836">
    <property type="component" value="Unassembled WGS sequence"/>
</dbReference>
<sequence>MGTSAVISQRQNIVDGMRTLALKLEFGVSHNQTFESISDVHNLKMIMEILM</sequence>
<evidence type="ECO:0000313" key="2">
    <source>
        <dbReference type="Proteomes" id="UP000017836"/>
    </source>
</evidence>
<dbReference type="EMBL" id="KI394358">
    <property type="protein sequence ID" value="ERN03402.1"/>
    <property type="molecule type" value="Genomic_DNA"/>
</dbReference>
<evidence type="ECO:0000313" key="1">
    <source>
        <dbReference type="EMBL" id="ERN03402.1"/>
    </source>
</evidence>
<organism evidence="1 2">
    <name type="scientific">Amborella trichopoda</name>
    <dbReference type="NCBI Taxonomy" id="13333"/>
    <lineage>
        <taxon>Eukaryota</taxon>
        <taxon>Viridiplantae</taxon>
        <taxon>Streptophyta</taxon>
        <taxon>Embryophyta</taxon>
        <taxon>Tracheophyta</taxon>
        <taxon>Spermatophyta</taxon>
        <taxon>Magnoliopsida</taxon>
        <taxon>Amborellales</taxon>
        <taxon>Amborellaceae</taxon>
        <taxon>Amborella</taxon>
    </lineage>
</organism>